<gene>
    <name evidence="8" type="ORF">D3Z33_03295</name>
</gene>
<dbReference type="InterPro" id="IPR027022">
    <property type="entry name" value="ABC_permease_BceB-typ"/>
</dbReference>
<dbReference type="GO" id="GO:0005886">
    <property type="term" value="C:plasma membrane"/>
    <property type="evidence" value="ECO:0007669"/>
    <property type="project" value="UniProtKB-SubCell"/>
</dbReference>
<feature type="transmembrane region" description="Helical" evidence="6">
    <location>
        <begin position="592"/>
        <end position="619"/>
    </location>
</feature>
<comment type="subcellular location">
    <subcellularLocation>
        <location evidence="1 6">Cell membrane</location>
        <topology evidence="1 6">Multi-pass membrane protein</topology>
    </subcellularLocation>
</comment>
<feature type="transmembrane region" description="Helical" evidence="6">
    <location>
        <begin position="111"/>
        <end position="136"/>
    </location>
</feature>
<evidence type="ECO:0000256" key="3">
    <source>
        <dbReference type="ARBA" id="ARBA00022692"/>
    </source>
</evidence>
<feature type="transmembrane region" description="Helical" evidence="6">
    <location>
        <begin position="201"/>
        <end position="219"/>
    </location>
</feature>
<dbReference type="GO" id="GO:0055085">
    <property type="term" value="P:transmembrane transport"/>
    <property type="evidence" value="ECO:0007669"/>
    <property type="project" value="UniProtKB-UniRule"/>
</dbReference>
<evidence type="ECO:0000256" key="4">
    <source>
        <dbReference type="ARBA" id="ARBA00022989"/>
    </source>
</evidence>
<evidence type="ECO:0000256" key="1">
    <source>
        <dbReference type="ARBA" id="ARBA00004651"/>
    </source>
</evidence>
<dbReference type="PIRSF" id="PIRSF018968">
    <property type="entry name" value="ABC_permease_BceB"/>
    <property type="match status" value="1"/>
</dbReference>
<feature type="transmembrane region" description="Helical" evidence="6">
    <location>
        <begin position="625"/>
        <end position="647"/>
    </location>
</feature>
<keyword evidence="5 6" id="KW-0472">Membrane</keyword>
<proteinExistence type="inferred from homology"/>
<feature type="transmembrane region" description="Helical" evidence="6">
    <location>
        <begin position="21"/>
        <end position="39"/>
    </location>
</feature>
<protein>
    <submittedName>
        <fullName evidence="8">ABC transporter permease</fullName>
    </submittedName>
</protein>
<keyword evidence="9" id="KW-1185">Reference proteome</keyword>
<sequence length="658" mass="75845">MNKIFYSKLAINNIKKNKNTYFPYILSSTIIISLFYILHAITIQMSSGEFLGYESMKTILNFGVITIGIFSLIFIFYTNSFLIKRRKNELGLYSVLGMERKHIGKVISLEAIYSGIVSLLLGILLGILFGRLMFAFLLNILNLSTAIKFSLPLKSIIITFILYIGIFVLIILYNLIKVYTTNPIDLIRESKKGESEPKSRWIIGIIGVILLLTGYYISLSIDNPIASINNFFMAIILVMIATYLLFTSGSIIFLKLLKKNKKYYYNKKHFISVSNMIYRMKQNAMGLANISILSIAVLLTLSSTISLYVGIEDSLRTRYPYDILTGYKDNEINNDKIEKIALNTAKDNDLNIEKIVKYNVLSTAATLKNNNIFPRKKSEKMSLKDLYEIEILTLKDYNKYKDKDIKLAENEILISTNTGEFKYNKLNLYGNEFKIINQINDIDFLSSMNLFDKMNIIVKDNKKLEELSKLISQKEKAEVPIYYNYNLNLEGKRDNKIKFVPEFKNKLHSDISKDIAIEDIYTSRDDFLSIYGSFFFIGLFLGIVFLVATALIIYYKQITEGYDDHDRFIIMQKVGMSKDEIKYTIKNQVVKIFFLPILVAIVHLIVAFPAVIEILGLFNLTNEKLFMLFTGLTILIFTIIYGIVYLWTSKVYYKIVNE</sequence>
<evidence type="ECO:0000259" key="7">
    <source>
        <dbReference type="Pfam" id="PF02687"/>
    </source>
</evidence>
<comment type="caution">
    <text evidence="8">The sequence shown here is derived from an EMBL/GenBank/DDBJ whole genome shotgun (WGS) entry which is preliminary data.</text>
</comment>
<comment type="similarity">
    <text evidence="6">Belongs to the ABC-4 integral membrane protein family.</text>
</comment>
<evidence type="ECO:0000256" key="5">
    <source>
        <dbReference type="ARBA" id="ARBA00023136"/>
    </source>
</evidence>
<feature type="transmembrane region" description="Helical" evidence="6">
    <location>
        <begin position="59"/>
        <end position="77"/>
    </location>
</feature>
<dbReference type="InterPro" id="IPR052536">
    <property type="entry name" value="ABC-4_Integral_Memb_Prot"/>
</dbReference>
<feature type="domain" description="ABC3 transporter permease C-terminal" evidence="7">
    <location>
        <begin position="64"/>
        <end position="183"/>
    </location>
</feature>
<keyword evidence="3 6" id="KW-0812">Transmembrane</keyword>
<evidence type="ECO:0000256" key="6">
    <source>
        <dbReference type="PIRNR" id="PIRNR018968"/>
    </source>
</evidence>
<feature type="transmembrane region" description="Helical" evidence="6">
    <location>
        <begin position="231"/>
        <end position="257"/>
    </location>
</feature>
<dbReference type="EMBL" id="QXXA01000004">
    <property type="protein sequence ID" value="NBI05881.1"/>
    <property type="molecule type" value="Genomic_DNA"/>
</dbReference>
<feature type="transmembrane region" description="Helical" evidence="6">
    <location>
        <begin position="530"/>
        <end position="555"/>
    </location>
</feature>
<evidence type="ECO:0000256" key="2">
    <source>
        <dbReference type="ARBA" id="ARBA00022475"/>
    </source>
</evidence>
<dbReference type="Pfam" id="PF02687">
    <property type="entry name" value="FtsX"/>
    <property type="match status" value="1"/>
</dbReference>
<feature type="transmembrane region" description="Helical" evidence="6">
    <location>
        <begin position="286"/>
        <end position="311"/>
    </location>
</feature>
<dbReference type="InterPro" id="IPR003838">
    <property type="entry name" value="ABC3_permease_C"/>
</dbReference>
<keyword evidence="4 6" id="KW-1133">Transmembrane helix</keyword>
<evidence type="ECO:0000313" key="9">
    <source>
        <dbReference type="Proteomes" id="UP000467132"/>
    </source>
</evidence>
<organism evidence="8 9">
    <name type="scientific">Senegalia massiliensis</name>
    <dbReference type="NCBI Taxonomy" id="1720316"/>
    <lineage>
        <taxon>Bacteria</taxon>
        <taxon>Bacillati</taxon>
        <taxon>Bacillota</taxon>
        <taxon>Clostridia</taxon>
        <taxon>Eubacteriales</taxon>
        <taxon>Clostridiaceae</taxon>
        <taxon>Senegalia</taxon>
    </lineage>
</organism>
<dbReference type="RefSeq" id="WP_160196369.1">
    <property type="nucleotide sequence ID" value="NZ_QXXA01000004.1"/>
</dbReference>
<keyword evidence="6" id="KW-0813">Transport</keyword>
<dbReference type="PANTHER" id="PTHR46795:SF3">
    <property type="entry name" value="ABC TRANSPORTER PERMEASE"/>
    <property type="match status" value="1"/>
</dbReference>
<dbReference type="PANTHER" id="PTHR46795">
    <property type="entry name" value="ABC TRANSPORTER PERMEASE-RELATED-RELATED"/>
    <property type="match status" value="1"/>
</dbReference>
<dbReference type="OrthoDB" id="9781780at2"/>
<dbReference type="Proteomes" id="UP000467132">
    <property type="component" value="Unassembled WGS sequence"/>
</dbReference>
<accession>A0A845QUG6</accession>
<feature type="transmembrane region" description="Helical" evidence="6">
    <location>
        <begin position="156"/>
        <end position="180"/>
    </location>
</feature>
<evidence type="ECO:0000313" key="8">
    <source>
        <dbReference type="EMBL" id="NBI05881.1"/>
    </source>
</evidence>
<dbReference type="AlphaFoldDB" id="A0A845QUG6"/>
<name>A0A845QUG6_9CLOT</name>
<reference evidence="8 9" key="1">
    <citation type="submission" date="2018-08" db="EMBL/GenBank/DDBJ databases">
        <title>Murine metabolic-syndrome-specific gut microbial biobank.</title>
        <authorList>
            <person name="Liu C."/>
        </authorList>
    </citation>
    <scope>NUCLEOTIDE SEQUENCE [LARGE SCALE GENOMIC DNA]</scope>
    <source>
        <strain evidence="8 9">583</strain>
    </source>
</reference>
<keyword evidence="2 6" id="KW-1003">Cell membrane</keyword>